<gene>
    <name evidence="3" type="primary">LOC105228027</name>
</gene>
<protein>
    <submittedName>
        <fullName evidence="3">Uncharacterized protein LOC105228027</fullName>
    </submittedName>
</protein>
<feature type="compositionally biased region" description="Basic and acidic residues" evidence="1">
    <location>
        <begin position="866"/>
        <end position="877"/>
    </location>
</feature>
<sequence>MLLFKKLCRKTAANGNERQQQQHRRTNASSQSTEQGQGQQRQQTPAPASGEAVTLRVTNPIDNSTTRQRRTREDNVSGRNQFANRVLCRTPPPVYDSLPATPPPSYTPHSAGVAAGVVGVPTAEGRAVVGADVPHRAEVWQQCQAFSAPHCGSNVADYVEVLLPAGGVGYQQPLGQLRAQQQLVQLVENVAPTVGQQQEQQPEPGFEAQVQVGEQQQQQLQLQQQQQHLRRRRRLHLLQQQRLSNINATSTDSTSSGSNCSLSNRNNNNNSNNYHFYSANPIVGVSGPGGGGGGSSSDSETYARLPIGSERRRQRRQQRIGRGLRDAYCPDLLHACSLILHQPNEPTLEPNETSNDSSVSNFTATPPRRTHSRCSTEYVEIDEIRPVPRDREGARFRALQPSNWQPQVERAISTPELRTCAYNEGVVGVSLNVENTEGREIVEYQRLATNSTQRDMGQNLSLRRPRISLTWVLREQQQQQQQQQQETQNEIQPPLNGDEEPTTTNCKQLGNGTLETPNNNNGCVNGLLTTKQRTEVVPTQLTTTCTTNTATTTTTTTTKRYRLKQLPGSTDPLNGYATTPTAHMPANALAPQKFFSNQNLLEYRDKTRAPSRELLFVCTPQRLPKSYDNSEALSLAKKRNEIRKRLAAKMATLQANGRANADGAEANQLVKNGCGATVAVGCVLTPNGIVLEKDELKSLKGTYSEPSLIAASEGQHRRHRHRKRRERNRGPKFGYEISNVDEFLSKCSLAAPGNIPVVLSAASTLYQTRPGQHQIEIPLPLGMVVNAVFKNQNWLYVQTPHAEEGYVVYSCCLPLGILPPNVRSGAAVTNKPAPCWESNGDIFPRPGGNMTDSEKEIRLRGGTRSDGARTPRGKRGDAVGTDVDTANGNATPVISTTASTCGEHQVDRLYLRAASQPRLVEKAYAQLKSTKQALALRNAGNDEYVTLQQQQQQHQQQQHKSKLHVQKHMQQQQQQLQQLQHKPLINGSYITNGHNGQHLHPKNTNNAVALSVPSNATPSVTSMSHSASFAANSTANGSVKHTKLQQHASVLHIASRKQHGLRQTLVAINTDYSTESIVLHKGEIVTLCECRESKDHRQWFYVRTRDGREGYIPAEVAGHGYL</sequence>
<feature type="region of interest" description="Disordered" evidence="1">
    <location>
        <begin position="246"/>
        <end position="266"/>
    </location>
</feature>
<dbReference type="Proteomes" id="UP001652620">
    <property type="component" value="Chromosome 5"/>
</dbReference>
<feature type="region of interest" description="Disordered" evidence="1">
    <location>
        <begin position="12"/>
        <end position="94"/>
    </location>
</feature>
<dbReference type="InterPro" id="IPR051647">
    <property type="entry name" value="Mediator_comp_sub12"/>
</dbReference>
<keyword evidence="2" id="KW-1185">Reference proteome</keyword>
<dbReference type="PANTHER" id="PTHR46007:SF8">
    <property type="entry name" value="C2H2-TYPE DOMAIN-CONTAINING PROTEIN"/>
    <property type="match status" value="1"/>
</dbReference>
<reference evidence="3" key="1">
    <citation type="submission" date="2025-08" db="UniProtKB">
        <authorList>
            <consortium name="RefSeq"/>
        </authorList>
    </citation>
    <scope>IDENTIFICATION</scope>
    <source>
        <tissue evidence="3">Adult</tissue>
    </source>
</reference>
<organism evidence="2 3">
    <name type="scientific">Bactrocera dorsalis</name>
    <name type="common">Oriental fruit fly</name>
    <name type="synonym">Dacus dorsalis</name>
    <dbReference type="NCBI Taxonomy" id="27457"/>
    <lineage>
        <taxon>Eukaryota</taxon>
        <taxon>Metazoa</taxon>
        <taxon>Ecdysozoa</taxon>
        <taxon>Arthropoda</taxon>
        <taxon>Hexapoda</taxon>
        <taxon>Insecta</taxon>
        <taxon>Pterygota</taxon>
        <taxon>Neoptera</taxon>
        <taxon>Endopterygota</taxon>
        <taxon>Diptera</taxon>
        <taxon>Brachycera</taxon>
        <taxon>Muscomorpha</taxon>
        <taxon>Tephritoidea</taxon>
        <taxon>Tephritidae</taxon>
        <taxon>Bactrocera</taxon>
        <taxon>Bactrocera</taxon>
    </lineage>
</organism>
<feature type="compositionally biased region" description="Polar residues" evidence="1">
    <location>
        <begin position="56"/>
        <end position="66"/>
    </location>
</feature>
<evidence type="ECO:0000313" key="2">
    <source>
        <dbReference type="Proteomes" id="UP001652620"/>
    </source>
</evidence>
<proteinExistence type="predicted"/>
<feature type="compositionally biased region" description="Low complexity" evidence="1">
    <location>
        <begin position="29"/>
        <end position="44"/>
    </location>
</feature>
<feature type="region of interest" description="Disordered" evidence="1">
    <location>
        <begin position="344"/>
        <end position="374"/>
    </location>
</feature>
<feature type="compositionally biased region" description="Polar residues" evidence="1">
    <location>
        <begin position="502"/>
        <end position="520"/>
    </location>
</feature>
<dbReference type="RefSeq" id="XP_049315023.1">
    <property type="nucleotide sequence ID" value="XM_049459066.1"/>
</dbReference>
<feature type="region of interest" description="Disordered" evidence="1">
    <location>
        <begin position="839"/>
        <end position="891"/>
    </location>
</feature>
<feature type="region of interest" description="Disordered" evidence="1">
    <location>
        <begin position="287"/>
        <end position="322"/>
    </location>
</feature>
<name>A0ABM3K0L0_BACDO</name>
<feature type="compositionally biased region" description="Low complexity" evidence="1">
    <location>
        <begin position="476"/>
        <end position="485"/>
    </location>
</feature>
<evidence type="ECO:0000256" key="1">
    <source>
        <dbReference type="SAM" id="MobiDB-lite"/>
    </source>
</evidence>
<dbReference type="InterPro" id="IPR036028">
    <property type="entry name" value="SH3-like_dom_sf"/>
</dbReference>
<evidence type="ECO:0000313" key="3">
    <source>
        <dbReference type="RefSeq" id="XP_049315023.1"/>
    </source>
</evidence>
<dbReference type="PANTHER" id="PTHR46007">
    <property type="entry name" value="MEDIATOR OF RNA POLYMERASE II TRANSCRIPTION SUBUNIT 12"/>
    <property type="match status" value="1"/>
</dbReference>
<feature type="region of interest" description="Disordered" evidence="1">
    <location>
        <begin position="474"/>
        <end position="520"/>
    </location>
</feature>
<feature type="compositionally biased region" description="Polar residues" evidence="1">
    <location>
        <begin position="350"/>
        <end position="364"/>
    </location>
</feature>
<accession>A0ABM3K0L0</accession>
<dbReference type="GeneID" id="105228027"/>
<dbReference type="SUPFAM" id="SSF50044">
    <property type="entry name" value="SH3-domain"/>
    <property type="match status" value="1"/>
</dbReference>